<name>A0ACB8SFU6_9AGAM</name>
<reference evidence="1" key="2">
    <citation type="journal article" date="2022" name="New Phytol.">
        <title>Evolutionary transition to the ectomycorrhizal habit in the genomes of a hyperdiverse lineage of mushroom-forming fungi.</title>
        <authorList>
            <person name="Looney B."/>
            <person name="Miyauchi S."/>
            <person name="Morin E."/>
            <person name="Drula E."/>
            <person name="Courty P.E."/>
            <person name="Kohler A."/>
            <person name="Kuo A."/>
            <person name="LaButti K."/>
            <person name="Pangilinan J."/>
            <person name="Lipzen A."/>
            <person name="Riley R."/>
            <person name="Andreopoulos W."/>
            <person name="He G."/>
            <person name="Johnson J."/>
            <person name="Nolan M."/>
            <person name="Tritt A."/>
            <person name="Barry K.W."/>
            <person name="Grigoriev I.V."/>
            <person name="Nagy L.G."/>
            <person name="Hibbett D."/>
            <person name="Henrissat B."/>
            <person name="Matheny P.B."/>
            <person name="Labbe J."/>
            <person name="Martin F.M."/>
        </authorList>
    </citation>
    <scope>NUCLEOTIDE SEQUENCE</scope>
    <source>
        <strain evidence="1">HHB10654</strain>
    </source>
</reference>
<organism evidence="1 2">
    <name type="scientific">Artomyces pyxidatus</name>
    <dbReference type="NCBI Taxonomy" id="48021"/>
    <lineage>
        <taxon>Eukaryota</taxon>
        <taxon>Fungi</taxon>
        <taxon>Dikarya</taxon>
        <taxon>Basidiomycota</taxon>
        <taxon>Agaricomycotina</taxon>
        <taxon>Agaricomycetes</taxon>
        <taxon>Russulales</taxon>
        <taxon>Auriscalpiaceae</taxon>
        <taxon>Artomyces</taxon>
    </lineage>
</organism>
<evidence type="ECO:0000313" key="2">
    <source>
        <dbReference type="Proteomes" id="UP000814140"/>
    </source>
</evidence>
<keyword evidence="2" id="KW-1185">Reference proteome</keyword>
<dbReference type="Proteomes" id="UP000814140">
    <property type="component" value="Unassembled WGS sequence"/>
</dbReference>
<sequence length="277" mass="30175">MDTARGPERRRGGVYIIFGSLTVRTGVPLSLQILQFRTARPSAGAALMSYSFCVPDFMHPQAFVNITISSPATASQAGYFHSDPQDRLLLLQDYRDSPYLNQTGKFDVDIPVRTFTSYIASHPVDGTAVTIPWREWGPRGSRGTWAPIGPFRRAMAGLVVGGLRRVELRAGDGGGPATAVVLDYHPQRVARALARQRSGDTGDVVLHGGDITGLGSEPHGAFKTMLPCTVVEISLPEEVCRLASEMMVGVWLTEDGLVFAQKYDGEMGIRDAWAYTF</sequence>
<protein>
    <submittedName>
        <fullName evidence="1">Uncharacterized protein</fullName>
    </submittedName>
</protein>
<evidence type="ECO:0000313" key="1">
    <source>
        <dbReference type="EMBL" id="KAI0054910.1"/>
    </source>
</evidence>
<gene>
    <name evidence="1" type="ORF">BV25DRAFT_1833467</name>
</gene>
<dbReference type="EMBL" id="MU277330">
    <property type="protein sequence ID" value="KAI0054910.1"/>
    <property type="molecule type" value="Genomic_DNA"/>
</dbReference>
<comment type="caution">
    <text evidence="1">The sequence shown here is derived from an EMBL/GenBank/DDBJ whole genome shotgun (WGS) entry which is preliminary data.</text>
</comment>
<proteinExistence type="predicted"/>
<accession>A0ACB8SFU6</accession>
<reference evidence="1" key="1">
    <citation type="submission" date="2021-03" db="EMBL/GenBank/DDBJ databases">
        <authorList>
            <consortium name="DOE Joint Genome Institute"/>
            <person name="Ahrendt S."/>
            <person name="Looney B.P."/>
            <person name="Miyauchi S."/>
            <person name="Morin E."/>
            <person name="Drula E."/>
            <person name="Courty P.E."/>
            <person name="Chicoki N."/>
            <person name="Fauchery L."/>
            <person name="Kohler A."/>
            <person name="Kuo A."/>
            <person name="Labutti K."/>
            <person name="Pangilinan J."/>
            <person name="Lipzen A."/>
            <person name="Riley R."/>
            <person name="Andreopoulos W."/>
            <person name="He G."/>
            <person name="Johnson J."/>
            <person name="Barry K.W."/>
            <person name="Grigoriev I.V."/>
            <person name="Nagy L."/>
            <person name="Hibbett D."/>
            <person name="Henrissat B."/>
            <person name="Matheny P.B."/>
            <person name="Labbe J."/>
            <person name="Martin F."/>
        </authorList>
    </citation>
    <scope>NUCLEOTIDE SEQUENCE</scope>
    <source>
        <strain evidence="1">HHB10654</strain>
    </source>
</reference>